<name>A0A1S3GZ70_LINAN</name>
<keyword evidence="6" id="KW-1185">Reference proteome</keyword>
<dbReference type="RefSeq" id="XP_013378972.1">
    <property type="nucleotide sequence ID" value="XM_013523518.1"/>
</dbReference>
<dbReference type="InterPro" id="IPR035897">
    <property type="entry name" value="Toll_tir_struct_dom_sf"/>
</dbReference>
<keyword evidence="2 3" id="KW-0040">ANK repeat</keyword>
<dbReference type="STRING" id="7574.A0A1S3GZ70"/>
<sequence>MTPLHRAADCGHTQCVQLLLQHEADANIQDMLRETPLHLAAVNGHTQCVQLLLQHGADTSIQDEFEMTPLHIAARCGHTQCVQLLLQHGADANIQKGLGKTPLHLAADHGHTQCVQLLLQHGADANIHDGVEMTPLHLAAFHVHTQCVQLLLQHGADTSISACWRKTPLHLAASGGHTQCVQLLLQHGADTSKRDYDGRTPLHWAADHGHTQCVQLLLQHGADTSIQDEKKKTPRMLAEEEKCTAVVELLRRFEIHDIQMYIQTRTLEHLAEILDPKEYLIFNLTNLDSKFPEVFQLQKIQGLKDWVAMNNYTTIKDIKVGLLAANFLRLSSAAVEYYAEMVINITNMPPDEFEALCRTLTTAKYMFTQSSTTRIPQVTSSSLNNLRYDAFIAHSGEDKGVVEPVVEQLEKQGVRCCIGRRDFHLGKSLSTSIEEAVDESTCTIVFLSTNFMKSQWCTRERELAIHKAVESRENPVIPVLIDFSPQQIPSPFKGIKCISAKHQELIPKLTEAVKGSKKSPTNGELQIALQNAQEEIEFQRDQITVLTGKLRLQ</sequence>
<dbReference type="KEGG" id="lak:106150614"/>
<evidence type="ECO:0000256" key="2">
    <source>
        <dbReference type="ARBA" id="ARBA00023043"/>
    </source>
</evidence>
<feature type="coiled-coil region" evidence="4">
    <location>
        <begin position="522"/>
        <end position="549"/>
    </location>
</feature>
<feature type="repeat" description="ANK" evidence="3">
    <location>
        <begin position="197"/>
        <end position="229"/>
    </location>
</feature>
<organism evidence="6 7">
    <name type="scientific">Lingula anatina</name>
    <name type="common">Brachiopod</name>
    <name type="synonym">Lingula unguis</name>
    <dbReference type="NCBI Taxonomy" id="7574"/>
    <lineage>
        <taxon>Eukaryota</taxon>
        <taxon>Metazoa</taxon>
        <taxon>Spiralia</taxon>
        <taxon>Lophotrochozoa</taxon>
        <taxon>Brachiopoda</taxon>
        <taxon>Linguliformea</taxon>
        <taxon>Lingulata</taxon>
        <taxon>Lingulida</taxon>
        <taxon>Linguloidea</taxon>
        <taxon>Lingulidae</taxon>
        <taxon>Lingula</taxon>
    </lineage>
</organism>
<dbReference type="PANTHER" id="PTHR24203:SF45">
    <property type="entry name" value="ANKYRIN REPEAT DOMAIN 6"/>
    <property type="match status" value="1"/>
</dbReference>
<dbReference type="SUPFAM" id="SSF48403">
    <property type="entry name" value="Ankyrin repeat"/>
    <property type="match status" value="1"/>
</dbReference>
<dbReference type="PRINTS" id="PR01415">
    <property type="entry name" value="ANKYRIN"/>
</dbReference>
<dbReference type="InterPro" id="IPR036770">
    <property type="entry name" value="Ankyrin_rpt-contain_sf"/>
</dbReference>
<evidence type="ECO:0000313" key="6">
    <source>
        <dbReference type="Proteomes" id="UP000085678"/>
    </source>
</evidence>
<dbReference type="PANTHER" id="PTHR24203">
    <property type="entry name" value="ANKYRIN REPEAT FAMILY PROTEIN"/>
    <property type="match status" value="1"/>
</dbReference>
<dbReference type="Pfam" id="PF13637">
    <property type="entry name" value="Ank_4"/>
    <property type="match status" value="2"/>
</dbReference>
<protein>
    <submittedName>
        <fullName evidence="7">Ankyrin repeat, PH and SEC7 domain containing protein secG</fullName>
    </submittedName>
</protein>
<evidence type="ECO:0000313" key="7">
    <source>
        <dbReference type="RefSeq" id="XP_013378972.1"/>
    </source>
</evidence>
<keyword evidence="4" id="KW-0175">Coiled coil</keyword>
<dbReference type="PROSITE" id="PS50297">
    <property type="entry name" value="ANK_REP_REGION"/>
    <property type="match status" value="7"/>
</dbReference>
<feature type="repeat" description="ANK" evidence="3">
    <location>
        <begin position="98"/>
        <end position="130"/>
    </location>
</feature>
<dbReference type="SMART" id="SM00255">
    <property type="entry name" value="TIR"/>
    <property type="match status" value="1"/>
</dbReference>
<dbReference type="Pfam" id="PF13676">
    <property type="entry name" value="TIR_2"/>
    <property type="match status" value="1"/>
</dbReference>
<dbReference type="Gene3D" id="3.40.50.10140">
    <property type="entry name" value="Toll/interleukin-1 receptor homology (TIR) domain"/>
    <property type="match status" value="1"/>
</dbReference>
<dbReference type="SUPFAM" id="SSF52200">
    <property type="entry name" value="Toll/Interleukin receptor TIR domain"/>
    <property type="match status" value="1"/>
</dbReference>
<proteinExistence type="predicted"/>
<feature type="domain" description="TIR" evidence="5">
    <location>
        <begin position="386"/>
        <end position="517"/>
    </location>
</feature>
<accession>A0A1S3GZ70</accession>
<dbReference type="InterPro" id="IPR002110">
    <property type="entry name" value="Ankyrin_rpt"/>
</dbReference>
<evidence type="ECO:0000256" key="3">
    <source>
        <dbReference type="PROSITE-ProRule" id="PRU00023"/>
    </source>
</evidence>
<dbReference type="SMART" id="SM00248">
    <property type="entry name" value="ANK"/>
    <property type="match status" value="8"/>
</dbReference>
<dbReference type="InterPro" id="IPR000157">
    <property type="entry name" value="TIR_dom"/>
</dbReference>
<evidence type="ECO:0000259" key="5">
    <source>
        <dbReference type="PROSITE" id="PS50104"/>
    </source>
</evidence>
<dbReference type="OrthoDB" id="194358at2759"/>
<gene>
    <name evidence="7" type="primary">LOC106150614</name>
</gene>
<reference evidence="7" key="1">
    <citation type="submission" date="2025-08" db="UniProtKB">
        <authorList>
            <consortium name="RefSeq"/>
        </authorList>
    </citation>
    <scope>IDENTIFICATION</scope>
    <source>
        <tissue evidence="7">Gonads</tissue>
    </source>
</reference>
<dbReference type="InParanoid" id="A0A1S3GZ70"/>
<dbReference type="Gene3D" id="1.25.40.20">
    <property type="entry name" value="Ankyrin repeat-containing domain"/>
    <property type="match status" value="5"/>
</dbReference>
<feature type="repeat" description="ANK" evidence="3">
    <location>
        <begin position="1"/>
        <end position="31"/>
    </location>
</feature>
<dbReference type="AlphaFoldDB" id="A0A1S3GZ70"/>
<dbReference type="Proteomes" id="UP000085678">
    <property type="component" value="Unplaced"/>
</dbReference>
<feature type="repeat" description="ANK" evidence="3">
    <location>
        <begin position="65"/>
        <end position="97"/>
    </location>
</feature>
<evidence type="ECO:0000256" key="1">
    <source>
        <dbReference type="ARBA" id="ARBA00022737"/>
    </source>
</evidence>
<dbReference type="Pfam" id="PF12796">
    <property type="entry name" value="Ank_2"/>
    <property type="match status" value="1"/>
</dbReference>
<dbReference type="GO" id="GO:0007165">
    <property type="term" value="P:signal transduction"/>
    <property type="evidence" value="ECO:0007669"/>
    <property type="project" value="InterPro"/>
</dbReference>
<dbReference type="PROSITE" id="PS50104">
    <property type="entry name" value="TIR"/>
    <property type="match status" value="1"/>
</dbReference>
<feature type="repeat" description="ANK" evidence="3">
    <location>
        <begin position="32"/>
        <end position="64"/>
    </location>
</feature>
<feature type="repeat" description="ANK" evidence="3">
    <location>
        <begin position="164"/>
        <end position="196"/>
    </location>
</feature>
<dbReference type="GeneID" id="106150614"/>
<dbReference type="Pfam" id="PF00023">
    <property type="entry name" value="Ank"/>
    <property type="match status" value="1"/>
</dbReference>
<dbReference type="PROSITE" id="PS50088">
    <property type="entry name" value="ANK_REPEAT"/>
    <property type="match status" value="7"/>
</dbReference>
<keyword evidence="1" id="KW-0677">Repeat</keyword>
<evidence type="ECO:0000256" key="4">
    <source>
        <dbReference type="SAM" id="Coils"/>
    </source>
</evidence>
<feature type="repeat" description="ANK" evidence="3">
    <location>
        <begin position="131"/>
        <end position="163"/>
    </location>
</feature>